<proteinExistence type="inferred from homology"/>
<dbReference type="InterPro" id="IPR037143">
    <property type="entry name" value="4-PPantetheinyl_Trfase_dom_sf"/>
</dbReference>
<dbReference type="Proteomes" id="UP000217083">
    <property type="component" value="Unassembled WGS sequence"/>
</dbReference>
<dbReference type="AlphaFoldDB" id="A0A263BQW3"/>
<name>A0A263BQW3_9BACI</name>
<dbReference type="InterPro" id="IPR050559">
    <property type="entry name" value="P-Pant_transferase_sf"/>
</dbReference>
<organism evidence="13 14">
    <name type="scientific">Lottiidibacillus patelloidae</name>
    <dbReference type="NCBI Taxonomy" id="2670334"/>
    <lineage>
        <taxon>Bacteria</taxon>
        <taxon>Bacillati</taxon>
        <taxon>Bacillota</taxon>
        <taxon>Bacilli</taxon>
        <taxon>Bacillales</taxon>
        <taxon>Bacillaceae</taxon>
        <taxon>Lottiidibacillus</taxon>
    </lineage>
</organism>
<evidence type="ECO:0000256" key="5">
    <source>
        <dbReference type="ARBA" id="ARBA00022679"/>
    </source>
</evidence>
<comment type="similarity">
    <text evidence="2">Belongs to the P-Pant transferase superfamily. Gsp/Sfp/HetI/AcpT family.</text>
</comment>
<evidence type="ECO:0000256" key="3">
    <source>
        <dbReference type="ARBA" id="ARBA00022490"/>
    </source>
</evidence>
<dbReference type="InterPro" id="IPR002582">
    <property type="entry name" value="ACPS"/>
</dbReference>
<evidence type="ECO:0000259" key="12">
    <source>
        <dbReference type="Pfam" id="PF01648"/>
    </source>
</evidence>
<feature type="domain" description="4'-phosphopantetheinyl transferase" evidence="12">
    <location>
        <begin position="5"/>
        <end position="110"/>
    </location>
</feature>
<keyword evidence="14" id="KW-1185">Reference proteome</keyword>
<protein>
    <recommendedName>
        <fullName evidence="11">Holo-[acyl-carrier-protein] synthase</fullName>
        <shortName evidence="11">Holo-ACP synthase</shortName>
        <ecNumber evidence="11">2.7.8.7</ecNumber>
    </recommendedName>
    <alternativeName>
        <fullName evidence="11">4'-phosphopantetheinyl transferase AcpS</fullName>
    </alternativeName>
</protein>
<keyword evidence="10 11" id="KW-0275">Fatty acid biosynthesis</keyword>
<dbReference type="PANTHER" id="PTHR12215">
    <property type="entry name" value="PHOSPHOPANTETHEINE TRANSFERASE"/>
    <property type="match status" value="1"/>
</dbReference>
<feature type="binding site" evidence="11">
    <location>
        <position position="57"/>
    </location>
    <ligand>
        <name>Mg(2+)</name>
        <dbReference type="ChEBI" id="CHEBI:18420"/>
    </ligand>
</feature>
<evidence type="ECO:0000256" key="8">
    <source>
        <dbReference type="ARBA" id="ARBA00022842"/>
    </source>
</evidence>
<dbReference type="NCBIfam" id="TIGR00516">
    <property type="entry name" value="acpS"/>
    <property type="match status" value="1"/>
</dbReference>
<comment type="subcellular location">
    <subcellularLocation>
        <location evidence="11">Cytoplasm</location>
    </subcellularLocation>
</comment>
<dbReference type="EMBL" id="NPIA01000013">
    <property type="protein sequence ID" value="OZM55767.1"/>
    <property type="molecule type" value="Genomic_DNA"/>
</dbReference>
<dbReference type="PANTHER" id="PTHR12215:SF10">
    <property type="entry name" value="L-AMINOADIPATE-SEMIALDEHYDE DEHYDROGENASE-PHOSPHOPANTETHEINYL TRANSFERASE"/>
    <property type="match status" value="1"/>
</dbReference>
<evidence type="ECO:0000256" key="10">
    <source>
        <dbReference type="ARBA" id="ARBA00023160"/>
    </source>
</evidence>
<keyword evidence="3 11" id="KW-0963">Cytoplasm</keyword>
<dbReference type="GO" id="GO:0019878">
    <property type="term" value="P:lysine biosynthetic process via aminoadipic acid"/>
    <property type="evidence" value="ECO:0007669"/>
    <property type="project" value="TreeGrafter"/>
</dbReference>
<comment type="function">
    <text evidence="11">Transfers the 4'-phosphopantetheine moiety from coenzyme A to a Ser of acyl-carrier-protein.</text>
</comment>
<keyword evidence="4 11" id="KW-0444">Lipid biosynthesis</keyword>
<evidence type="ECO:0000313" key="13">
    <source>
        <dbReference type="EMBL" id="OZM55767.1"/>
    </source>
</evidence>
<keyword evidence="5 11" id="KW-0808">Transferase</keyword>
<dbReference type="SUPFAM" id="SSF56214">
    <property type="entry name" value="4'-phosphopantetheinyl transferase"/>
    <property type="match status" value="1"/>
</dbReference>
<evidence type="ECO:0000256" key="2">
    <source>
        <dbReference type="ARBA" id="ARBA00010990"/>
    </source>
</evidence>
<reference evidence="14" key="1">
    <citation type="submission" date="2017-08" db="EMBL/GenBank/DDBJ databases">
        <authorList>
            <person name="Huang Z."/>
        </authorList>
    </citation>
    <scope>NUCLEOTIDE SEQUENCE [LARGE SCALE GENOMIC DNA]</scope>
    <source>
        <strain evidence="14">SA5d-4</strain>
    </source>
</reference>
<evidence type="ECO:0000256" key="7">
    <source>
        <dbReference type="ARBA" id="ARBA00022832"/>
    </source>
</evidence>
<keyword evidence="7 11" id="KW-0276">Fatty acid metabolism</keyword>
<reference evidence="13 14" key="2">
    <citation type="submission" date="2017-09" db="EMBL/GenBank/DDBJ databases">
        <title>Bacillus patelloidae sp. nov., isolated from the intestinal tract of a marine limpet.</title>
        <authorList>
            <person name="Liu R."/>
            <person name="Dong C."/>
            <person name="Shao Z."/>
        </authorList>
    </citation>
    <scope>NUCLEOTIDE SEQUENCE [LARGE SCALE GENOMIC DNA]</scope>
    <source>
        <strain evidence="13 14">SA5d-4</strain>
    </source>
</reference>
<dbReference type="NCBIfam" id="TIGR00556">
    <property type="entry name" value="pantethn_trn"/>
    <property type="match status" value="1"/>
</dbReference>
<accession>A0A263BQW3</accession>
<evidence type="ECO:0000256" key="6">
    <source>
        <dbReference type="ARBA" id="ARBA00022723"/>
    </source>
</evidence>
<dbReference type="GO" id="GO:0000287">
    <property type="term" value="F:magnesium ion binding"/>
    <property type="evidence" value="ECO:0007669"/>
    <property type="project" value="UniProtKB-UniRule"/>
</dbReference>
<keyword evidence="6 11" id="KW-0479">Metal-binding</keyword>
<evidence type="ECO:0000313" key="14">
    <source>
        <dbReference type="Proteomes" id="UP000217083"/>
    </source>
</evidence>
<dbReference type="InterPro" id="IPR008278">
    <property type="entry name" value="4-PPantetheinyl_Trfase_dom"/>
</dbReference>
<dbReference type="GO" id="GO:0008897">
    <property type="term" value="F:holo-[acyl-carrier-protein] synthase activity"/>
    <property type="evidence" value="ECO:0007669"/>
    <property type="project" value="UniProtKB-UniRule"/>
</dbReference>
<comment type="similarity">
    <text evidence="11">Belongs to the P-Pant transferase superfamily. AcpS family.</text>
</comment>
<evidence type="ECO:0000256" key="1">
    <source>
        <dbReference type="ARBA" id="ARBA00001946"/>
    </source>
</evidence>
<dbReference type="RefSeq" id="WP_094926655.1">
    <property type="nucleotide sequence ID" value="NZ_NPIA01000013.1"/>
</dbReference>
<dbReference type="GO" id="GO:0006633">
    <property type="term" value="P:fatty acid biosynthetic process"/>
    <property type="evidence" value="ECO:0007669"/>
    <property type="project" value="UniProtKB-UniRule"/>
</dbReference>
<evidence type="ECO:0000256" key="11">
    <source>
        <dbReference type="HAMAP-Rule" id="MF_00101"/>
    </source>
</evidence>
<sequence length="119" mass="13220">MIIGTGIDIVEIQRIAKLMTNEKFIKRVLTEREQAKLTTLSEKRKIEFLAGRFAAKEAYAKALGTGIGKELSFQDVEIVNDSLGKPFVQVENKNFKAHVSISHSHDYAIAQIILEGSSS</sequence>
<keyword evidence="9 11" id="KW-0443">Lipid metabolism</keyword>
<evidence type="ECO:0000256" key="4">
    <source>
        <dbReference type="ARBA" id="ARBA00022516"/>
    </source>
</evidence>
<dbReference type="EC" id="2.7.8.7" evidence="11"/>
<comment type="caution">
    <text evidence="13">The sequence shown here is derived from an EMBL/GenBank/DDBJ whole genome shotgun (WGS) entry which is preliminary data.</text>
</comment>
<comment type="catalytic activity">
    <reaction evidence="11">
        <text>apo-[ACP] + CoA = holo-[ACP] + adenosine 3',5'-bisphosphate + H(+)</text>
        <dbReference type="Rhea" id="RHEA:12068"/>
        <dbReference type="Rhea" id="RHEA-COMP:9685"/>
        <dbReference type="Rhea" id="RHEA-COMP:9690"/>
        <dbReference type="ChEBI" id="CHEBI:15378"/>
        <dbReference type="ChEBI" id="CHEBI:29999"/>
        <dbReference type="ChEBI" id="CHEBI:57287"/>
        <dbReference type="ChEBI" id="CHEBI:58343"/>
        <dbReference type="ChEBI" id="CHEBI:64479"/>
        <dbReference type="EC" id="2.7.8.7"/>
    </reaction>
</comment>
<gene>
    <name evidence="11" type="primary">acpS</name>
    <name evidence="13" type="ORF">CIB95_15505</name>
</gene>
<dbReference type="InterPro" id="IPR004568">
    <property type="entry name" value="Ppantetheine-prot_Trfase_dom"/>
</dbReference>
<comment type="cofactor">
    <cofactor evidence="1 11">
        <name>Mg(2+)</name>
        <dbReference type="ChEBI" id="CHEBI:18420"/>
    </cofactor>
</comment>
<dbReference type="Gene3D" id="3.90.470.20">
    <property type="entry name" value="4'-phosphopantetheinyl transferase domain"/>
    <property type="match status" value="1"/>
</dbReference>
<evidence type="ECO:0000256" key="9">
    <source>
        <dbReference type="ARBA" id="ARBA00023098"/>
    </source>
</evidence>
<dbReference type="Pfam" id="PF01648">
    <property type="entry name" value="ACPS"/>
    <property type="match status" value="1"/>
</dbReference>
<keyword evidence="8 11" id="KW-0460">Magnesium</keyword>
<dbReference type="GO" id="GO:0005829">
    <property type="term" value="C:cytosol"/>
    <property type="evidence" value="ECO:0007669"/>
    <property type="project" value="TreeGrafter"/>
</dbReference>
<feature type="binding site" evidence="11">
    <location>
        <position position="8"/>
    </location>
    <ligand>
        <name>Mg(2+)</name>
        <dbReference type="ChEBI" id="CHEBI:18420"/>
    </ligand>
</feature>
<dbReference type="HAMAP" id="MF_00101">
    <property type="entry name" value="AcpS"/>
    <property type="match status" value="1"/>
</dbReference>